<evidence type="ECO:0000256" key="4">
    <source>
        <dbReference type="ARBA" id="ARBA00023002"/>
    </source>
</evidence>
<name>A0A6A6ADL0_9PLEO</name>
<sequence length="498" mass="53917">MHLSTLQFMGWLALSSVVASSDPTMSTCKTLSVALPDEVFFPETDSYNASVLSYPFVQLRLESTCIVRPKTTHDVVTIITTLNESNRTRFAIKGGGHNANVGFNNIRDGVTIDMQGLKTVEVARGNEVVRVGAGALGQDVYDVVQKHNLTILGPRIGMVGVAGFTTGGGIGFLSPEKGWACDAVVNFEVVLASGEIVNANATSRVDLYTALKGGQSNFGTVTRFDLKTFPQGPIWGGRIAYAANASAGLISAYTKFKDPENYDPYASGWVTIGYNHTVAKFAPVSILWYTKPQLKPGALGGIINAGSHVTNGMIEAPINEHTRNASRGVAAAAARRTIWATTTFHISPTILHRIHSFWADLIPEICETHAEANVAAELTFQSLPPSPSSDSHPNSLGFAHNETPEKNIVFVQVVFLYSDGAATVGLEKALKDLVERINELADDEGLAHKFRYMNFAAWFQNPLGGYGKKQKKTLREVAQKYDPKGMFQKQLAGGFKLF</sequence>
<accession>A0A6A6ADL0</accession>
<dbReference type="InterPro" id="IPR016169">
    <property type="entry name" value="FAD-bd_PCMH_sub2"/>
</dbReference>
<dbReference type="SUPFAM" id="SSF56176">
    <property type="entry name" value="FAD-binding/transporter-associated domain-like"/>
    <property type="match status" value="1"/>
</dbReference>
<keyword evidence="5" id="KW-0732">Signal</keyword>
<keyword evidence="8" id="KW-1185">Reference proteome</keyword>
<dbReference type="GO" id="GO:0071949">
    <property type="term" value="F:FAD binding"/>
    <property type="evidence" value="ECO:0007669"/>
    <property type="project" value="InterPro"/>
</dbReference>
<evidence type="ECO:0000256" key="5">
    <source>
        <dbReference type="SAM" id="SignalP"/>
    </source>
</evidence>
<dbReference type="InterPro" id="IPR050416">
    <property type="entry name" value="FAD-linked_Oxidoreductase"/>
</dbReference>
<keyword evidence="3" id="KW-0274">FAD</keyword>
<dbReference type="PANTHER" id="PTHR42973">
    <property type="entry name" value="BINDING OXIDOREDUCTASE, PUTATIVE (AFU_ORTHOLOGUE AFUA_1G17690)-RELATED"/>
    <property type="match status" value="1"/>
</dbReference>
<dbReference type="InterPro" id="IPR036318">
    <property type="entry name" value="FAD-bd_PCMH-like_sf"/>
</dbReference>
<dbReference type="GeneID" id="54406291"/>
<feature type="chain" id="PRO_5025507799" evidence="5">
    <location>
        <begin position="22"/>
        <end position="498"/>
    </location>
</feature>
<keyword evidence="4" id="KW-0560">Oxidoreductase</keyword>
<dbReference type="InterPro" id="IPR006094">
    <property type="entry name" value="Oxid_FAD_bind_N"/>
</dbReference>
<dbReference type="Pfam" id="PF01565">
    <property type="entry name" value="FAD_binding_4"/>
    <property type="match status" value="1"/>
</dbReference>
<proteinExistence type="inferred from homology"/>
<dbReference type="EMBL" id="ML977506">
    <property type="protein sequence ID" value="KAF2129353.1"/>
    <property type="molecule type" value="Genomic_DNA"/>
</dbReference>
<evidence type="ECO:0000313" key="8">
    <source>
        <dbReference type="Proteomes" id="UP000799771"/>
    </source>
</evidence>
<dbReference type="InterPro" id="IPR016166">
    <property type="entry name" value="FAD-bd_PCMH"/>
</dbReference>
<evidence type="ECO:0000313" key="7">
    <source>
        <dbReference type="EMBL" id="KAF2129353.1"/>
    </source>
</evidence>
<evidence type="ECO:0000256" key="3">
    <source>
        <dbReference type="ARBA" id="ARBA00022827"/>
    </source>
</evidence>
<protein>
    <submittedName>
        <fullName evidence="7">FAD-binding domain-containing protein</fullName>
    </submittedName>
</protein>
<keyword evidence="2" id="KW-0285">Flavoprotein</keyword>
<dbReference type="RefSeq" id="XP_033523742.1">
    <property type="nucleotide sequence ID" value="XM_033665859.1"/>
</dbReference>
<dbReference type="AlphaFoldDB" id="A0A6A6ADL0"/>
<dbReference type="PROSITE" id="PS51387">
    <property type="entry name" value="FAD_PCMH"/>
    <property type="match status" value="1"/>
</dbReference>
<feature type="signal peptide" evidence="5">
    <location>
        <begin position="1"/>
        <end position="21"/>
    </location>
</feature>
<evidence type="ECO:0000259" key="6">
    <source>
        <dbReference type="PROSITE" id="PS51387"/>
    </source>
</evidence>
<evidence type="ECO:0000256" key="2">
    <source>
        <dbReference type="ARBA" id="ARBA00022630"/>
    </source>
</evidence>
<evidence type="ECO:0000256" key="1">
    <source>
        <dbReference type="ARBA" id="ARBA00005466"/>
    </source>
</evidence>
<feature type="domain" description="FAD-binding PCMH-type" evidence="6">
    <location>
        <begin position="59"/>
        <end position="231"/>
    </location>
</feature>
<reference evidence="7" key="1">
    <citation type="journal article" date="2020" name="Stud. Mycol.">
        <title>101 Dothideomycetes genomes: a test case for predicting lifestyles and emergence of pathogens.</title>
        <authorList>
            <person name="Haridas S."/>
            <person name="Albert R."/>
            <person name="Binder M."/>
            <person name="Bloem J."/>
            <person name="Labutti K."/>
            <person name="Salamov A."/>
            <person name="Andreopoulos B."/>
            <person name="Baker S."/>
            <person name="Barry K."/>
            <person name="Bills G."/>
            <person name="Bluhm B."/>
            <person name="Cannon C."/>
            <person name="Castanera R."/>
            <person name="Culley D."/>
            <person name="Daum C."/>
            <person name="Ezra D."/>
            <person name="Gonzalez J."/>
            <person name="Henrissat B."/>
            <person name="Kuo A."/>
            <person name="Liang C."/>
            <person name="Lipzen A."/>
            <person name="Lutzoni F."/>
            <person name="Magnuson J."/>
            <person name="Mondo S."/>
            <person name="Nolan M."/>
            <person name="Ohm R."/>
            <person name="Pangilinan J."/>
            <person name="Park H.-J."/>
            <person name="Ramirez L."/>
            <person name="Alfaro M."/>
            <person name="Sun H."/>
            <person name="Tritt A."/>
            <person name="Yoshinaga Y."/>
            <person name="Zwiers L.-H."/>
            <person name="Turgeon B."/>
            <person name="Goodwin S."/>
            <person name="Spatafora J."/>
            <person name="Crous P."/>
            <person name="Grigoriev I."/>
        </authorList>
    </citation>
    <scope>NUCLEOTIDE SEQUENCE</scope>
    <source>
        <strain evidence="7">CBS 119687</strain>
    </source>
</reference>
<dbReference type="Proteomes" id="UP000799771">
    <property type="component" value="Unassembled WGS sequence"/>
</dbReference>
<dbReference type="Gene3D" id="3.30.465.10">
    <property type="match status" value="1"/>
</dbReference>
<gene>
    <name evidence="7" type="ORF">P153DRAFT_340125</name>
</gene>
<dbReference type="OrthoDB" id="2151789at2759"/>
<dbReference type="PANTHER" id="PTHR42973:SF28">
    <property type="entry name" value="FAD-BINDING PCMH-TYPE DOMAIN-CONTAINING PROTEIN"/>
    <property type="match status" value="1"/>
</dbReference>
<comment type="similarity">
    <text evidence="1">Belongs to the oxygen-dependent FAD-linked oxidoreductase family.</text>
</comment>
<organism evidence="7 8">
    <name type="scientific">Dothidotthia symphoricarpi CBS 119687</name>
    <dbReference type="NCBI Taxonomy" id="1392245"/>
    <lineage>
        <taxon>Eukaryota</taxon>
        <taxon>Fungi</taxon>
        <taxon>Dikarya</taxon>
        <taxon>Ascomycota</taxon>
        <taxon>Pezizomycotina</taxon>
        <taxon>Dothideomycetes</taxon>
        <taxon>Pleosporomycetidae</taxon>
        <taxon>Pleosporales</taxon>
        <taxon>Dothidotthiaceae</taxon>
        <taxon>Dothidotthia</taxon>
    </lineage>
</organism>
<dbReference type="GO" id="GO:0016491">
    <property type="term" value="F:oxidoreductase activity"/>
    <property type="evidence" value="ECO:0007669"/>
    <property type="project" value="UniProtKB-KW"/>
</dbReference>